<dbReference type="InterPro" id="IPR036188">
    <property type="entry name" value="FAD/NAD-bd_sf"/>
</dbReference>
<evidence type="ECO:0000313" key="6">
    <source>
        <dbReference type="EMBL" id="KAJ1375014.1"/>
    </source>
</evidence>
<sequence length="80" mass="8892">MIRIHLSVKELGNKCSEVFDGVLLCCGHHAIPRLPSPWPGQDQFKGRVIHSHSYRSHKGYEDKVIVIVGIGNSGGDLQWS</sequence>
<dbReference type="InterPro" id="IPR050346">
    <property type="entry name" value="FMO-like"/>
</dbReference>
<dbReference type="Gene3D" id="3.50.50.60">
    <property type="entry name" value="FAD/NAD(P)-binding domain"/>
    <property type="match status" value="1"/>
</dbReference>
<keyword evidence="4 5" id="KW-0560">Oxidoreductase</keyword>
<dbReference type="GO" id="GO:0050661">
    <property type="term" value="F:NADP binding"/>
    <property type="evidence" value="ECO:0007669"/>
    <property type="project" value="InterPro"/>
</dbReference>
<dbReference type="AlphaFoldDB" id="A0AAD5RIP2"/>
<name>A0AAD5RIP2_PARTN</name>
<keyword evidence="2 5" id="KW-0285">Flavoprotein</keyword>
<gene>
    <name evidence="6" type="ORF">KIN20_038237</name>
</gene>
<dbReference type="Pfam" id="PF00743">
    <property type="entry name" value="FMO-like"/>
    <property type="match status" value="1"/>
</dbReference>
<accession>A0AAD5RIP2</accession>
<dbReference type="EMBL" id="JAHQIW010007501">
    <property type="protein sequence ID" value="KAJ1375014.1"/>
    <property type="molecule type" value="Genomic_DNA"/>
</dbReference>
<evidence type="ECO:0000256" key="2">
    <source>
        <dbReference type="ARBA" id="ARBA00022630"/>
    </source>
</evidence>
<keyword evidence="5" id="KW-0503">Monooxygenase</keyword>
<evidence type="ECO:0000256" key="1">
    <source>
        <dbReference type="ARBA" id="ARBA00009183"/>
    </source>
</evidence>
<dbReference type="GO" id="GO:0004499">
    <property type="term" value="F:N,N-dimethylaniline monooxygenase activity"/>
    <property type="evidence" value="ECO:0007669"/>
    <property type="project" value="InterPro"/>
</dbReference>
<reference evidence="6" key="1">
    <citation type="submission" date="2021-06" db="EMBL/GenBank/DDBJ databases">
        <title>Parelaphostrongylus tenuis whole genome reference sequence.</title>
        <authorList>
            <person name="Garwood T.J."/>
            <person name="Larsen P.A."/>
            <person name="Fountain-Jones N.M."/>
            <person name="Garbe J.R."/>
            <person name="Macchietto M.G."/>
            <person name="Kania S.A."/>
            <person name="Gerhold R.W."/>
            <person name="Richards J.E."/>
            <person name="Wolf T.M."/>
        </authorList>
    </citation>
    <scope>NUCLEOTIDE SEQUENCE</scope>
    <source>
        <strain evidence="6">MNPRO001-30</strain>
        <tissue evidence="6">Meninges</tissue>
    </source>
</reference>
<comment type="similarity">
    <text evidence="1 5">Belongs to the FMO family.</text>
</comment>
<organism evidence="6 7">
    <name type="scientific">Parelaphostrongylus tenuis</name>
    <name type="common">Meningeal worm</name>
    <dbReference type="NCBI Taxonomy" id="148309"/>
    <lineage>
        <taxon>Eukaryota</taxon>
        <taxon>Metazoa</taxon>
        <taxon>Ecdysozoa</taxon>
        <taxon>Nematoda</taxon>
        <taxon>Chromadorea</taxon>
        <taxon>Rhabditida</taxon>
        <taxon>Rhabditina</taxon>
        <taxon>Rhabditomorpha</taxon>
        <taxon>Strongyloidea</taxon>
        <taxon>Metastrongylidae</taxon>
        <taxon>Parelaphostrongylus</taxon>
    </lineage>
</organism>
<comment type="cofactor">
    <cofactor evidence="5">
        <name>FAD</name>
        <dbReference type="ChEBI" id="CHEBI:57692"/>
    </cofactor>
</comment>
<proteinExistence type="inferred from homology"/>
<dbReference type="EC" id="1.-.-.-" evidence="5"/>
<dbReference type="PANTHER" id="PTHR23023">
    <property type="entry name" value="DIMETHYLANILINE MONOOXYGENASE"/>
    <property type="match status" value="1"/>
</dbReference>
<dbReference type="SUPFAM" id="SSF51905">
    <property type="entry name" value="FAD/NAD(P)-binding domain"/>
    <property type="match status" value="1"/>
</dbReference>
<evidence type="ECO:0000313" key="7">
    <source>
        <dbReference type="Proteomes" id="UP001196413"/>
    </source>
</evidence>
<keyword evidence="3 5" id="KW-0274">FAD</keyword>
<dbReference type="Proteomes" id="UP001196413">
    <property type="component" value="Unassembled WGS sequence"/>
</dbReference>
<keyword evidence="7" id="KW-1185">Reference proteome</keyword>
<evidence type="ECO:0000256" key="5">
    <source>
        <dbReference type="RuleBase" id="RU361177"/>
    </source>
</evidence>
<evidence type="ECO:0000256" key="4">
    <source>
        <dbReference type="ARBA" id="ARBA00023002"/>
    </source>
</evidence>
<dbReference type="InterPro" id="IPR020946">
    <property type="entry name" value="Flavin_mOase-like"/>
</dbReference>
<protein>
    <recommendedName>
        <fullName evidence="5">Flavin-containing monooxygenase</fullName>
        <ecNumber evidence="5">1.-.-.-</ecNumber>
    </recommendedName>
</protein>
<dbReference type="GO" id="GO:0050660">
    <property type="term" value="F:flavin adenine dinucleotide binding"/>
    <property type="evidence" value="ECO:0007669"/>
    <property type="project" value="InterPro"/>
</dbReference>
<comment type="caution">
    <text evidence="6">The sequence shown here is derived from an EMBL/GenBank/DDBJ whole genome shotgun (WGS) entry which is preliminary data.</text>
</comment>
<evidence type="ECO:0000256" key="3">
    <source>
        <dbReference type="ARBA" id="ARBA00022827"/>
    </source>
</evidence>